<dbReference type="Pfam" id="PF01381">
    <property type="entry name" value="HTH_3"/>
    <property type="match status" value="1"/>
</dbReference>
<evidence type="ECO:0000313" key="2">
    <source>
        <dbReference type="EMBL" id="ASQ47012.1"/>
    </source>
</evidence>
<dbReference type="InterPro" id="IPR010982">
    <property type="entry name" value="Lambda_DNA-bd_dom_sf"/>
</dbReference>
<dbReference type="AlphaFoldDB" id="A0A222P5A5"/>
<dbReference type="SUPFAM" id="SSF51306">
    <property type="entry name" value="LexA/Signal peptidase"/>
    <property type="match status" value="1"/>
</dbReference>
<evidence type="ECO:0000313" key="3">
    <source>
        <dbReference type="Proteomes" id="UP000201728"/>
    </source>
</evidence>
<dbReference type="KEGG" id="lcd:clem_12385"/>
<dbReference type="InterPro" id="IPR015927">
    <property type="entry name" value="Peptidase_S24_S26A/B/C"/>
</dbReference>
<dbReference type="SUPFAM" id="SSF47413">
    <property type="entry name" value="lambda repressor-like DNA-binding domains"/>
    <property type="match status" value="1"/>
</dbReference>
<accession>A0A222P5A5</accession>
<proteinExistence type="predicted"/>
<name>A0A222P5A5_9GAMM</name>
<organism evidence="2 3">
    <name type="scientific">Legionella clemsonensis</name>
    <dbReference type="NCBI Taxonomy" id="1867846"/>
    <lineage>
        <taxon>Bacteria</taxon>
        <taxon>Pseudomonadati</taxon>
        <taxon>Pseudomonadota</taxon>
        <taxon>Gammaproteobacteria</taxon>
        <taxon>Legionellales</taxon>
        <taxon>Legionellaceae</taxon>
        <taxon>Legionella</taxon>
    </lineage>
</organism>
<feature type="domain" description="HTH cro/C1-type" evidence="1">
    <location>
        <begin position="11"/>
        <end position="66"/>
    </location>
</feature>
<sequence length="222" mass="24822">MDIREQIGNRITKARKELGITIKELAARTKELSPARISNWEQGTRSPGPLEAKLLADQLNVSASYLLCLTDNPQGDLLQSSENKLRHIPMLSMKDAPHAKEILGQQDTFAFEKTIVIDNFNLSLKSAVLFAAAIEDSSMQPELHPSDIVIIDGQLQPNPGQYVLVYLTEKKQTVLRQYGEADGCLFQLLPNSELWATVSIKQPNEAQLIGVVTEIRKYLRQL</sequence>
<dbReference type="OrthoDB" id="9791537at2"/>
<dbReference type="CDD" id="cd06529">
    <property type="entry name" value="S24_LexA-like"/>
    <property type="match status" value="1"/>
</dbReference>
<dbReference type="Gene3D" id="2.10.109.10">
    <property type="entry name" value="Umud Fragment, subunit A"/>
    <property type="match status" value="1"/>
</dbReference>
<evidence type="ECO:0000259" key="1">
    <source>
        <dbReference type="PROSITE" id="PS50943"/>
    </source>
</evidence>
<keyword evidence="3" id="KW-1185">Reference proteome</keyword>
<dbReference type="Proteomes" id="UP000201728">
    <property type="component" value="Chromosome"/>
</dbReference>
<reference evidence="3" key="1">
    <citation type="submission" date="2016-07" db="EMBL/GenBank/DDBJ databases">
        <authorList>
            <person name="Florea S."/>
            <person name="Webb J.S."/>
            <person name="Jaromczyk J."/>
            <person name="Schardl C.L."/>
        </authorList>
    </citation>
    <scope>NUCLEOTIDE SEQUENCE [LARGE SCALE GENOMIC DNA]</scope>
    <source>
        <strain evidence="3">CDC-D5610</strain>
    </source>
</reference>
<dbReference type="RefSeq" id="WP_094091807.1">
    <property type="nucleotide sequence ID" value="NZ_CP016397.1"/>
</dbReference>
<dbReference type="InterPro" id="IPR039418">
    <property type="entry name" value="LexA-like"/>
</dbReference>
<dbReference type="InterPro" id="IPR001387">
    <property type="entry name" value="Cro/C1-type_HTH"/>
</dbReference>
<dbReference type="Pfam" id="PF00717">
    <property type="entry name" value="Peptidase_S24"/>
    <property type="match status" value="1"/>
</dbReference>
<dbReference type="Gene3D" id="1.10.260.40">
    <property type="entry name" value="lambda repressor-like DNA-binding domains"/>
    <property type="match status" value="1"/>
</dbReference>
<dbReference type="CDD" id="cd00093">
    <property type="entry name" value="HTH_XRE"/>
    <property type="match status" value="1"/>
</dbReference>
<protein>
    <submittedName>
        <fullName evidence="2">Transcriptional repressor DicA</fullName>
    </submittedName>
</protein>
<dbReference type="SMART" id="SM00530">
    <property type="entry name" value="HTH_XRE"/>
    <property type="match status" value="1"/>
</dbReference>
<gene>
    <name evidence="2" type="ORF">clem_12385</name>
</gene>
<dbReference type="PROSITE" id="PS50943">
    <property type="entry name" value="HTH_CROC1"/>
    <property type="match status" value="1"/>
</dbReference>
<dbReference type="GO" id="GO:0003677">
    <property type="term" value="F:DNA binding"/>
    <property type="evidence" value="ECO:0007669"/>
    <property type="project" value="InterPro"/>
</dbReference>
<dbReference type="EMBL" id="CP016397">
    <property type="protein sequence ID" value="ASQ47012.1"/>
    <property type="molecule type" value="Genomic_DNA"/>
</dbReference>
<dbReference type="InterPro" id="IPR036286">
    <property type="entry name" value="LexA/Signal_pep-like_sf"/>
</dbReference>